<proteinExistence type="predicted"/>
<protein>
    <submittedName>
        <fullName evidence="1">Uncharacterized protein</fullName>
    </submittedName>
</protein>
<keyword evidence="2" id="KW-1185">Reference proteome</keyword>
<organism evidence="1 2">
    <name type="scientific">Nonomuraea soli</name>
    <dbReference type="NCBI Taxonomy" id="1032476"/>
    <lineage>
        <taxon>Bacteria</taxon>
        <taxon>Bacillati</taxon>
        <taxon>Actinomycetota</taxon>
        <taxon>Actinomycetes</taxon>
        <taxon>Streptosporangiales</taxon>
        <taxon>Streptosporangiaceae</taxon>
        <taxon>Nonomuraea</taxon>
    </lineage>
</organism>
<evidence type="ECO:0000313" key="1">
    <source>
        <dbReference type="EMBL" id="MBA2897700.1"/>
    </source>
</evidence>
<evidence type="ECO:0000313" key="2">
    <source>
        <dbReference type="Proteomes" id="UP000530928"/>
    </source>
</evidence>
<reference evidence="1 2" key="1">
    <citation type="submission" date="2020-07" db="EMBL/GenBank/DDBJ databases">
        <title>Genomic Encyclopedia of Type Strains, Phase IV (KMG-IV): sequencing the most valuable type-strain genomes for metagenomic binning, comparative biology and taxonomic classification.</title>
        <authorList>
            <person name="Goeker M."/>
        </authorList>
    </citation>
    <scope>NUCLEOTIDE SEQUENCE [LARGE SCALE GENOMIC DNA]</scope>
    <source>
        <strain evidence="1 2">DSM 45533</strain>
    </source>
</reference>
<gene>
    <name evidence="1" type="ORF">HNR30_009106</name>
</gene>
<dbReference type="AlphaFoldDB" id="A0A7W0HW03"/>
<dbReference type="Proteomes" id="UP000530928">
    <property type="component" value="Unassembled WGS sequence"/>
</dbReference>
<dbReference type="EMBL" id="JACDUR010000013">
    <property type="protein sequence ID" value="MBA2897700.1"/>
    <property type="molecule type" value="Genomic_DNA"/>
</dbReference>
<sequence>MNVHRVDGASLPPCPCCGRHVLMSLDLRDNERHYPRVR</sequence>
<comment type="caution">
    <text evidence="1">The sequence shown here is derived from an EMBL/GenBank/DDBJ whole genome shotgun (WGS) entry which is preliminary data.</text>
</comment>
<name>A0A7W0HW03_9ACTN</name>
<accession>A0A7W0HW03</accession>